<dbReference type="Pfam" id="PF02677">
    <property type="entry name" value="QueH"/>
    <property type="match status" value="1"/>
</dbReference>
<evidence type="ECO:0000256" key="13">
    <source>
        <dbReference type="ARBA" id="ARBA00023157"/>
    </source>
</evidence>
<evidence type="ECO:0000256" key="12">
    <source>
        <dbReference type="ARBA" id="ARBA00023014"/>
    </source>
</evidence>
<evidence type="ECO:0000256" key="1">
    <source>
        <dbReference type="ARBA" id="ARBA00002268"/>
    </source>
</evidence>
<comment type="similarity">
    <text evidence="3 17">Belongs to the QueH family.</text>
</comment>
<keyword evidence="6 17" id="KW-0004">4Fe-4S</keyword>
<dbReference type="InterPro" id="IPR014729">
    <property type="entry name" value="Rossmann-like_a/b/a_fold"/>
</dbReference>
<keyword evidence="12 17" id="KW-0411">Iron-sulfur</keyword>
<name>A0A1F6NFY2_9BACT</name>
<keyword evidence="11 17" id="KW-0408">Iron</keyword>
<evidence type="ECO:0000313" key="18">
    <source>
        <dbReference type="EMBL" id="OGH82765.1"/>
    </source>
</evidence>
<protein>
    <recommendedName>
        <fullName evidence="5 17">Epoxyqueuosine reductase QueH</fullName>
        <ecNumber evidence="4 17">1.17.99.6</ecNumber>
    </recommendedName>
    <alternativeName>
        <fullName evidence="15 17">Queuosine biosynthesis protein QueH</fullName>
    </alternativeName>
</protein>
<feature type="binding site" evidence="17">
    <location>
        <position position="92"/>
    </location>
    <ligand>
        <name>[4Fe-4S] cluster</name>
        <dbReference type="ChEBI" id="CHEBI:49883"/>
    </ligand>
</feature>
<keyword evidence="7 17" id="KW-0819">tRNA processing</keyword>
<evidence type="ECO:0000256" key="5">
    <source>
        <dbReference type="ARBA" id="ARBA00016895"/>
    </source>
</evidence>
<keyword evidence="13 17" id="KW-1015">Disulfide bond</keyword>
<keyword evidence="14 17" id="KW-0676">Redox-active center</keyword>
<dbReference type="GO" id="GO:0052693">
    <property type="term" value="F:epoxyqueuosine reductase activity"/>
    <property type="evidence" value="ECO:0007669"/>
    <property type="project" value="UniProtKB-UniRule"/>
</dbReference>
<feature type="binding site" evidence="17">
    <location>
        <position position="12"/>
    </location>
    <ligand>
        <name>[4Fe-4S] cluster</name>
        <dbReference type="ChEBI" id="CHEBI:49883"/>
    </ligand>
</feature>
<dbReference type="UniPathway" id="UPA00392"/>
<comment type="caution">
    <text evidence="18">The sequence shown here is derived from an EMBL/GenBank/DDBJ whole genome shotgun (WGS) entry which is preliminary data.</text>
</comment>
<evidence type="ECO:0000256" key="6">
    <source>
        <dbReference type="ARBA" id="ARBA00022485"/>
    </source>
</evidence>
<dbReference type="Proteomes" id="UP000176300">
    <property type="component" value="Unassembled WGS sequence"/>
</dbReference>
<dbReference type="EMBL" id="MFQS01000029">
    <property type="protein sequence ID" value="OGH82765.1"/>
    <property type="molecule type" value="Genomic_DNA"/>
</dbReference>
<organism evidence="18 19">
    <name type="scientific">Candidatus Magasanikbacteria bacterium RIFOXYB1_FULL_40_15</name>
    <dbReference type="NCBI Taxonomy" id="1798697"/>
    <lineage>
        <taxon>Bacteria</taxon>
        <taxon>Candidatus Magasanikiibacteriota</taxon>
    </lineage>
</organism>
<dbReference type="EC" id="1.17.99.6" evidence="4 17"/>
<evidence type="ECO:0000256" key="7">
    <source>
        <dbReference type="ARBA" id="ARBA00022694"/>
    </source>
</evidence>
<keyword evidence="8 17" id="KW-0479">Metal-binding</keyword>
<comment type="function">
    <text evidence="1 17">Catalyzes the conversion of epoxyqueuosine (oQ) to queuosine (Q), which is a hypermodified base found in the wobble positions of tRNA(Asp), tRNA(Asn), tRNA(His) and tRNA(Tyr).</text>
</comment>
<dbReference type="GO" id="GO:0008616">
    <property type="term" value="P:tRNA queuosine(34) biosynthetic process"/>
    <property type="evidence" value="ECO:0007669"/>
    <property type="project" value="UniProtKB-UniRule"/>
</dbReference>
<feature type="disulfide bond" description="Redox-active" evidence="17">
    <location>
        <begin position="171"/>
        <end position="173"/>
    </location>
</feature>
<dbReference type="STRING" id="1798697.A2373_02885"/>
<dbReference type="SUPFAM" id="SSF52402">
    <property type="entry name" value="Adenine nucleotide alpha hydrolases-like"/>
    <property type="match status" value="1"/>
</dbReference>
<evidence type="ECO:0000256" key="14">
    <source>
        <dbReference type="ARBA" id="ARBA00023284"/>
    </source>
</evidence>
<evidence type="ECO:0000256" key="15">
    <source>
        <dbReference type="ARBA" id="ARBA00031446"/>
    </source>
</evidence>
<evidence type="ECO:0000256" key="8">
    <source>
        <dbReference type="ARBA" id="ARBA00022723"/>
    </source>
</evidence>
<keyword evidence="10 17" id="KW-0560">Oxidoreductase</keyword>
<reference evidence="18 19" key="1">
    <citation type="journal article" date="2016" name="Nat. Commun.">
        <title>Thousands of microbial genomes shed light on interconnected biogeochemical processes in an aquifer system.</title>
        <authorList>
            <person name="Anantharaman K."/>
            <person name="Brown C.T."/>
            <person name="Hug L.A."/>
            <person name="Sharon I."/>
            <person name="Castelle C.J."/>
            <person name="Probst A.J."/>
            <person name="Thomas B.C."/>
            <person name="Singh A."/>
            <person name="Wilkins M.J."/>
            <person name="Karaoz U."/>
            <person name="Brodie E.L."/>
            <person name="Williams K.H."/>
            <person name="Hubbard S.S."/>
            <person name="Banfield J.F."/>
        </authorList>
    </citation>
    <scope>NUCLEOTIDE SEQUENCE [LARGE SCALE GENOMIC DNA]</scope>
</reference>
<dbReference type="PANTHER" id="PTHR36701:SF1">
    <property type="entry name" value="EPOXYQUEUOSINE REDUCTASE QUEH"/>
    <property type="match status" value="1"/>
</dbReference>
<dbReference type="GO" id="GO:0046872">
    <property type="term" value="F:metal ion binding"/>
    <property type="evidence" value="ECO:0007669"/>
    <property type="project" value="UniProtKB-KW"/>
</dbReference>
<feature type="binding site" evidence="17">
    <location>
        <position position="11"/>
    </location>
    <ligand>
        <name>[4Fe-4S] cluster</name>
        <dbReference type="ChEBI" id="CHEBI:49883"/>
    </ligand>
</feature>
<evidence type="ECO:0000256" key="16">
    <source>
        <dbReference type="ARBA" id="ARBA00047415"/>
    </source>
</evidence>
<evidence type="ECO:0000256" key="4">
    <source>
        <dbReference type="ARBA" id="ARBA00012622"/>
    </source>
</evidence>
<dbReference type="PANTHER" id="PTHR36701">
    <property type="entry name" value="EPOXYQUEUOSINE REDUCTASE QUEH"/>
    <property type="match status" value="1"/>
</dbReference>
<sequence length="183" mass="21241">MSKPSFLLHVCCGPCSIAIFEELSQNFSVTAHFYNPNIHPAEEYAKRKNEVLRICQDLNIPVVEEEYNTKHWFEKIVGLEDEPEGGTRCVECFKMRLEQAAKYARDNGFEYFGTSLTSGRNKRAEIINPLGIQAGEKYGVKFFEEDWKKGGRQEMARQLIKQKNIYTQDYCGCVYSRLKKYPE</sequence>
<dbReference type="InterPro" id="IPR003828">
    <property type="entry name" value="QueH"/>
</dbReference>
<dbReference type="AlphaFoldDB" id="A0A1F6NFY2"/>
<feature type="binding site" evidence="17">
    <location>
        <position position="89"/>
    </location>
    <ligand>
        <name>[4Fe-4S] cluster</name>
        <dbReference type="ChEBI" id="CHEBI:49883"/>
    </ligand>
</feature>
<accession>A0A1F6NFY2</accession>
<comment type="catalytic activity">
    <reaction evidence="16 17">
        <text>epoxyqueuosine(34) in tRNA + AH2 = queuosine(34) in tRNA + A + H2O</text>
        <dbReference type="Rhea" id="RHEA:32159"/>
        <dbReference type="Rhea" id="RHEA-COMP:18571"/>
        <dbReference type="Rhea" id="RHEA-COMP:18582"/>
        <dbReference type="ChEBI" id="CHEBI:13193"/>
        <dbReference type="ChEBI" id="CHEBI:15377"/>
        <dbReference type="ChEBI" id="CHEBI:17499"/>
        <dbReference type="ChEBI" id="CHEBI:194431"/>
        <dbReference type="ChEBI" id="CHEBI:194443"/>
        <dbReference type="EC" id="1.17.99.6"/>
    </reaction>
</comment>
<proteinExistence type="inferred from homology"/>
<evidence type="ECO:0000256" key="11">
    <source>
        <dbReference type="ARBA" id="ARBA00023004"/>
    </source>
</evidence>
<evidence type="ECO:0000313" key="19">
    <source>
        <dbReference type="Proteomes" id="UP000176300"/>
    </source>
</evidence>
<evidence type="ECO:0000256" key="2">
    <source>
        <dbReference type="ARBA" id="ARBA00004691"/>
    </source>
</evidence>
<evidence type="ECO:0000256" key="10">
    <source>
        <dbReference type="ARBA" id="ARBA00023002"/>
    </source>
</evidence>
<evidence type="ECO:0000256" key="17">
    <source>
        <dbReference type="HAMAP-Rule" id="MF_02089"/>
    </source>
</evidence>
<keyword evidence="9 17" id="KW-0671">Queuosine biosynthesis</keyword>
<comment type="pathway">
    <text evidence="2 17">tRNA modification; tRNA-queuosine biosynthesis.</text>
</comment>
<dbReference type="Gene3D" id="3.40.50.620">
    <property type="entry name" value="HUPs"/>
    <property type="match status" value="1"/>
</dbReference>
<evidence type="ECO:0000256" key="3">
    <source>
        <dbReference type="ARBA" id="ARBA00008207"/>
    </source>
</evidence>
<gene>
    <name evidence="17" type="primary">queH</name>
    <name evidence="18" type="ORF">A2373_02885</name>
</gene>
<dbReference type="HAMAP" id="MF_02089">
    <property type="entry name" value="QueH"/>
    <property type="match status" value="1"/>
</dbReference>
<evidence type="ECO:0000256" key="9">
    <source>
        <dbReference type="ARBA" id="ARBA00022785"/>
    </source>
</evidence>
<dbReference type="GO" id="GO:0051539">
    <property type="term" value="F:4 iron, 4 sulfur cluster binding"/>
    <property type="evidence" value="ECO:0007669"/>
    <property type="project" value="UniProtKB-UniRule"/>
</dbReference>